<evidence type="ECO:0000313" key="2">
    <source>
        <dbReference type="Proteomes" id="UP000230233"/>
    </source>
</evidence>
<keyword evidence="2" id="KW-1185">Reference proteome</keyword>
<name>A0A2G5SL61_9PELO</name>
<gene>
    <name evidence="1" type="primary">Cnig_chr_X.g22674</name>
    <name evidence="1" type="ORF">B9Z55_022674</name>
</gene>
<reference evidence="2" key="1">
    <citation type="submission" date="2017-10" db="EMBL/GenBank/DDBJ databases">
        <title>Rapid genome shrinkage in a self-fertile nematode reveals novel sperm competition proteins.</title>
        <authorList>
            <person name="Yin D."/>
            <person name="Schwarz E.M."/>
            <person name="Thomas C.G."/>
            <person name="Felde R.L."/>
            <person name="Korf I.F."/>
            <person name="Cutter A.D."/>
            <person name="Schartner C.M."/>
            <person name="Ralston E.J."/>
            <person name="Meyer B.J."/>
            <person name="Haag E.S."/>
        </authorList>
    </citation>
    <scope>NUCLEOTIDE SEQUENCE [LARGE SCALE GENOMIC DNA]</scope>
    <source>
        <strain evidence="2">JU1422</strain>
    </source>
</reference>
<sequence>MCFRAAALLNRFHPLSGVAGRKKDAQVRVFVYAQALGRRMVEFWNVNIMHVFLISHIITNILLVEKNLISSTGIEIIGPIVGGLKKRKYCILFFFEFCKHSNRTPGNSSALSSIISIPVKYIKK</sequence>
<protein>
    <submittedName>
        <fullName evidence="1">Uncharacterized protein</fullName>
    </submittedName>
</protein>
<organism evidence="1 2">
    <name type="scientific">Caenorhabditis nigoni</name>
    <dbReference type="NCBI Taxonomy" id="1611254"/>
    <lineage>
        <taxon>Eukaryota</taxon>
        <taxon>Metazoa</taxon>
        <taxon>Ecdysozoa</taxon>
        <taxon>Nematoda</taxon>
        <taxon>Chromadorea</taxon>
        <taxon>Rhabditida</taxon>
        <taxon>Rhabditina</taxon>
        <taxon>Rhabditomorpha</taxon>
        <taxon>Rhabditoidea</taxon>
        <taxon>Rhabditidae</taxon>
        <taxon>Peloderinae</taxon>
        <taxon>Caenorhabditis</taxon>
    </lineage>
</organism>
<proteinExistence type="predicted"/>
<dbReference type="Proteomes" id="UP000230233">
    <property type="component" value="Chromosome X"/>
</dbReference>
<dbReference type="EMBL" id="PDUG01000006">
    <property type="protein sequence ID" value="PIC15855.1"/>
    <property type="molecule type" value="Genomic_DNA"/>
</dbReference>
<dbReference type="AlphaFoldDB" id="A0A2G5SL61"/>
<accession>A0A2G5SL61</accession>
<comment type="caution">
    <text evidence="1">The sequence shown here is derived from an EMBL/GenBank/DDBJ whole genome shotgun (WGS) entry which is preliminary data.</text>
</comment>
<evidence type="ECO:0000313" key="1">
    <source>
        <dbReference type="EMBL" id="PIC15855.1"/>
    </source>
</evidence>